<comment type="caution">
    <text evidence="1">The sequence shown here is derived from an EMBL/GenBank/DDBJ whole genome shotgun (WGS) entry which is preliminary data.</text>
</comment>
<name>A0ACB9QIW7_9MYRT</name>
<reference evidence="2" key="1">
    <citation type="journal article" date="2023" name="Front. Plant Sci.">
        <title>Chromosomal-level genome assembly of Melastoma candidum provides insights into trichome evolution.</title>
        <authorList>
            <person name="Zhong Y."/>
            <person name="Wu W."/>
            <person name="Sun C."/>
            <person name="Zou P."/>
            <person name="Liu Y."/>
            <person name="Dai S."/>
            <person name="Zhou R."/>
        </authorList>
    </citation>
    <scope>NUCLEOTIDE SEQUENCE [LARGE SCALE GENOMIC DNA]</scope>
</reference>
<dbReference type="Proteomes" id="UP001057402">
    <property type="component" value="Chromosome 6"/>
</dbReference>
<organism evidence="1 2">
    <name type="scientific">Melastoma candidum</name>
    <dbReference type="NCBI Taxonomy" id="119954"/>
    <lineage>
        <taxon>Eukaryota</taxon>
        <taxon>Viridiplantae</taxon>
        <taxon>Streptophyta</taxon>
        <taxon>Embryophyta</taxon>
        <taxon>Tracheophyta</taxon>
        <taxon>Spermatophyta</taxon>
        <taxon>Magnoliopsida</taxon>
        <taxon>eudicotyledons</taxon>
        <taxon>Gunneridae</taxon>
        <taxon>Pentapetalae</taxon>
        <taxon>rosids</taxon>
        <taxon>malvids</taxon>
        <taxon>Myrtales</taxon>
        <taxon>Melastomataceae</taxon>
        <taxon>Melastomatoideae</taxon>
        <taxon>Melastomateae</taxon>
        <taxon>Melastoma</taxon>
    </lineage>
</organism>
<accession>A0ACB9QIW7</accession>
<dbReference type="EMBL" id="CM042885">
    <property type="protein sequence ID" value="KAI4366494.1"/>
    <property type="molecule type" value="Genomic_DNA"/>
</dbReference>
<keyword evidence="2" id="KW-1185">Reference proteome</keyword>
<gene>
    <name evidence="1" type="ORF">MLD38_022365</name>
</gene>
<proteinExistence type="predicted"/>
<protein>
    <submittedName>
        <fullName evidence="1">Uncharacterized protein</fullName>
    </submittedName>
</protein>
<evidence type="ECO:0000313" key="2">
    <source>
        <dbReference type="Proteomes" id="UP001057402"/>
    </source>
</evidence>
<evidence type="ECO:0000313" key="1">
    <source>
        <dbReference type="EMBL" id="KAI4366494.1"/>
    </source>
</evidence>
<sequence length="186" mass="20134">MESSAKNNGGGSSSSSSKKWSKVVHVITFPARILAKARDIYVSTLTTCSSRVAHPYVFCPRHDLLPLHRSFSSGGPSSRFKGYDDDFMELVRAASIRTLSRDDRYVPSLREKVPPGVTEVRGGILPLPKSCSLVMGRIDEDKAFDEAGSDASCGTVDGGGHVRNMNGVGLRYKSRSFSAGNRSSLF</sequence>